<name>A0ABW3DCE1_9BACL</name>
<evidence type="ECO:0000256" key="2">
    <source>
        <dbReference type="ARBA" id="ARBA00022801"/>
    </source>
</evidence>
<keyword evidence="2" id="KW-0378">Hydrolase</keyword>
<dbReference type="InterPro" id="IPR027417">
    <property type="entry name" value="P-loop_NTPase"/>
</dbReference>
<dbReference type="InterPro" id="IPR047187">
    <property type="entry name" value="SF1_C_Upf1"/>
</dbReference>
<dbReference type="Gene3D" id="3.40.50.300">
    <property type="entry name" value="P-loop containing nucleotide triphosphate hydrolases"/>
    <property type="match status" value="3"/>
</dbReference>
<dbReference type="RefSeq" id="WP_379288848.1">
    <property type="nucleotide sequence ID" value="NZ_JBHTIU010000042.1"/>
</dbReference>
<organism evidence="7 8">
    <name type="scientific">Paenibacillus residui</name>
    <dbReference type="NCBI Taxonomy" id="629724"/>
    <lineage>
        <taxon>Bacteria</taxon>
        <taxon>Bacillati</taxon>
        <taxon>Bacillota</taxon>
        <taxon>Bacilli</taxon>
        <taxon>Bacillales</taxon>
        <taxon>Paenibacillaceae</taxon>
        <taxon>Paenibacillus</taxon>
    </lineage>
</organism>
<feature type="coiled-coil region" evidence="5">
    <location>
        <begin position="473"/>
        <end position="552"/>
    </location>
</feature>
<dbReference type="InterPro" id="IPR041679">
    <property type="entry name" value="DNA2/NAM7-like_C"/>
</dbReference>
<keyword evidence="4" id="KW-0067">ATP-binding</keyword>
<protein>
    <submittedName>
        <fullName evidence="7">AAA domain-containing protein</fullName>
    </submittedName>
</protein>
<feature type="coiled-coil region" evidence="5">
    <location>
        <begin position="615"/>
        <end position="642"/>
    </location>
</feature>
<evidence type="ECO:0000256" key="1">
    <source>
        <dbReference type="ARBA" id="ARBA00022741"/>
    </source>
</evidence>
<evidence type="ECO:0000259" key="6">
    <source>
        <dbReference type="Pfam" id="PF13087"/>
    </source>
</evidence>
<evidence type="ECO:0000313" key="8">
    <source>
        <dbReference type="Proteomes" id="UP001597120"/>
    </source>
</evidence>
<dbReference type="Proteomes" id="UP001597120">
    <property type="component" value="Unassembled WGS sequence"/>
</dbReference>
<dbReference type="PANTHER" id="PTHR43788:SF8">
    <property type="entry name" value="DNA-BINDING PROTEIN SMUBP-2"/>
    <property type="match status" value="1"/>
</dbReference>
<evidence type="ECO:0000256" key="3">
    <source>
        <dbReference type="ARBA" id="ARBA00022806"/>
    </source>
</evidence>
<dbReference type="InterPro" id="IPR050534">
    <property type="entry name" value="Coronavir_polyprotein_1ab"/>
</dbReference>
<comment type="caution">
    <text evidence="7">The sequence shown here is derived from an EMBL/GenBank/DDBJ whole genome shotgun (WGS) entry which is preliminary data.</text>
</comment>
<keyword evidence="3" id="KW-0347">Helicase</keyword>
<dbReference type="Pfam" id="PF13087">
    <property type="entry name" value="AAA_12"/>
    <property type="match status" value="1"/>
</dbReference>
<proteinExistence type="predicted"/>
<feature type="domain" description="DNA2/NAM7 helicase-like C-terminal" evidence="6">
    <location>
        <begin position="846"/>
        <end position="1033"/>
    </location>
</feature>
<evidence type="ECO:0000256" key="4">
    <source>
        <dbReference type="ARBA" id="ARBA00022840"/>
    </source>
</evidence>
<dbReference type="SUPFAM" id="SSF52540">
    <property type="entry name" value="P-loop containing nucleoside triphosphate hydrolases"/>
    <property type="match status" value="1"/>
</dbReference>
<gene>
    <name evidence="7" type="ORF">ACFQ03_13920</name>
</gene>
<evidence type="ECO:0000256" key="5">
    <source>
        <dbReference type="SAM" id="Coils"/>
    </source>
</evidence>
<reference evidence="8" key="1">
    <citation type="journal article" date="2019" name="Int. J. Syst. Evol. Microbiol.">
        <title>The Global Catalogue of Microorganisms (GCM) 10K type strain sequencing project: providing services to taxonomists for standard genome sequencing and annotation.</title>
        <authorList>
            <consortium name="The Broad Institute Genomics Platform"/>
            <consortium name="The Broad Institute Genome Sequencing Center for Infectious Disease"/>
            <person name="Wu L."/>
            <person name="Ma J."/>
        </authorList>
    </citation>
    <scope>NUCLEOTIDE SEQUENCE [LARGE SCALE GENOMIC DNA]</scope>
    <source>
        <strain evidence="8">CCUG 57263</strain>
    </source>
</reference>
<keyword evidence="8" id="KW-1185">Reference proteome</keyword>
<dbReference type="EMBL" id="JBHTIU010000042">
    <property type="protein sequence ID" value="MFD0870254.1"/>
    <property type="molecule type" value="Genomic_DNA"/>
</dbReference>
<dbReference type="CDD" id="cd18808">
    <property type="entry name" value="SF1_C_Upf1"/>
    <property type="match status" value="1"/>
</dbReference>
<accession>A0ABW3DCE1</accession>
<sequence>MNLQFVNKIEAWHKVEFLTPFQFQWDKDEDYLIMEERHIPWMDHEKYRLQETEEDTFRFTVYLGVMDTEVVMQSVRKFLHDEEQVLEDINYKTNTAIAEISLDFNGKYVAGSFKLSTLPFALGKMKKGDFYKDWYHEFNKLHVQLSEMVERELQHTVTLDRMKFIQQEISDFVRWSSDYSYFIAKCRKVPKPKQEDKEQSSLNREPGILNSFYIKDLELVRNSLKSEGVKSGGLVQFLSGEEIPQENRQDIHRNKEKLFEILSPENIPLGKWPGNPEHSLNLMQQAAVNQIFKQLQDSTGIFSVNGPPGTGKTTLLRDVIAEIMVQRAERLVAYDDPKKAFSFIKEADGSIKKVQNSYVNTLSPELCGFGIVVASSNNGAVENISKELPDIKALHESFLEVEGADYFRDIAERMHGAHSWGLISAVLGNSGNRFTFNTKFLDRGKDKGKPGKSYFQIHDECKAIPDHVHIEKWNKARELFKQALKNVQDLKKEAVELYELCNRSNKVEAEIKHRQDEIQSLTLKMEELKEKHQRLNRECSELDEKIYDLKEALDYHNRQKIGFFVKLFRRKPYKDHLARANLLNKDISEQIHLISQKKSDLKAVEDKLAPISDKSIKLNEELAQLREEFASIESRIKNSLQEKPRCVVSLMDLIHGDNDEMQKSSPWITQEFSAARSKLFLAAMHVHECFVRASVSKIIGNVILFSKLNSLDTFAEKEVFKPIWDVISLIIPVVSTSFASVASMFRGIGSESLGWLIVDEAGQAVPQAAVGAVWRAQRTVVVGDPIQIEPVVTLPKSVFNDIRKYYEITPHYLSEKSSVQTLMDLANKYGTFLQSRWIGSPLWVHRRCINPMFKICNEIAYDGNMVLATENPEDKQAPLKAEEQSLVKFLKHMGPSSWYQVQGETDVRQYVPAQGKLVAELVKKAFQYFNGQVPSLFIITPFTAVKEELKSLLKNRYEELTSSKINKKQFHRWVNESVGTVHTFQGKEASVVIFCLGVDHKNLGPASWATNEPNLINVAVSRAKYRFYVVGDINIWGPLEYMKIVRRELACEQPG</sequence>
<keyword evidence="1" id="KW-0547">Nucleotide-binding</keyword>
<keyword evidence="5" id="KW-0175">Coiled coil</keyword>
<evidence type="ECO:0000313" key="7">
    <source>
        <dbReference type="EMBL" id="MFD0870254.1"/>
    </source>
</evidence>
<dbReference type="PANTHER" id="PTHR43788">
    <property type="entry name" value="DNA2/NAM7 HELICASE FAMILY MEMBER"/>
    <property type="match status" value="1"/>
</dbReference>